<feature type="region of interest" description="Disordered" evidence="1">
    <location>
        <begin position="121"/>
        <end position="152"/>
    </location>
</feature>
<dbReference type="RefSeq" id="WP_260727547.1">
    <property type="nucleotide sequence ID" value="NZ_BAAABS010000033.1"/>
</dbReference>
<dbReference type="EMBL" id="CP073721">
    <property type="protein sequence ID" value="UWZ38176.1"/>
    <property type="molecule type" value="Genomic_DNA"/>
</dbReference>
<sequence length="218" mass="22238">MTAPQPGLLDRLGPVGSATITTGVPVRHDLSAVIIPALTDGGPSTGNAQPAAPETVVERTGEPTSVAPSQSASPAGKSSSAAPALGSAKFNTNYEDRIVQLVNNGRRKERCEPVRMNGQIRTAARANSADPATNNVTGGRGNDGSDPAARAAKAGYSEFAGELTARRGDAGDAGDAVRGRPRDDNDRDVPVGRDIRPVGGGAAMRGRTACRTMDTGRA</sequence>
<keyword evidence="3" id="KW-1185">Reference proteome</keyword>
<protein>
    <submittedName>
        <fullName evidence="2">Uncharacterized protein</fullName>
    </submittedName>
</protein>
<reference evidence="2" key="1">
    <citation type="submission" date="2021-04" db="EMBL/GenBank/DDBJ databases">
        <title>Biosynthetic gene clusters of Dactylosporangioum roseum.</title>
        <authorList>
            <person name="Hartkoorn R.C."/>
            <person name="Beaudoing E."/>
            <person name="Hot D."/>
            <person name="Moureu S."/>
        </authorList>
    </citation>
    <scope>NUCLEOTIDE SEQUENCE</scope>
    <source>
        <strain evidence="2">NRRL B-16295</strain>
    </source>
</reference>
<dbReference type="Gene3D" id="3.40.33.10">
    <property type="entry name" value="CAP"/>
    <property type="match status" value="1"/>
</dbReference>
<feature type="region of interest" description="Disordered" evidence="1">
    <location>
        <begin position="40"/>
        <end position="84"/>
    </location>
</feature>
<dbReference type="Proteomes" id="UP001058271">
    <property type="component" value="Chromosome"/>
</dbReference>
<evidence type="ECO:0000313" key="3">
    <source>
        <dbReference type="Proteomes" id="UP001058271"/>
    </source>
</evidence>
<accession>A0ABY5Z9E5</accession>
<feature type="region of interest" description="Disordered" evidence="1">
    <location>
        <begin position="165"/>
        <end position="218"/>
    </location>
</feature>
<organism evidence="2 3">
    <name type="scientific">Dactylosporangium roseum</name>
    <dbReference type="NCBI Taxonomy" id="47989"/>
    <lineage>
        <taxon>Bacteria</taxon>
        <taxon>Bacillati</taxon>
        <taxon>Actinomycetota</taxon>
        <taxon>Actinomycetes</taxon>
        <taxon>Micromonosporales</taxon>
        <taxon>Micromonosporaceae</taxon>
        <taxon>Dactylosporangium</taxon>
    </lineage>
</organism>
<name>A0ABY5Z9E5_9ACTN</name>
<proteinExistence type="predicted"/>
<evidence type="ECO:0000256" key="1">
    <source>
        <dbReference type="SAM" id="MobiDB-lite"/>
    </source>
</evidence>
<evidence type="ECO:0000313" key="2">
    <source>
        <dbReference type="EMBL" id="UWZ38176.1"/>
    </source>
</evidence>
<feature type="compositionally biased region" description="Basic and acidic residues" evidence="1">
    <location>
        <begin position="165"/>
        <end position="196"/>
    </location>
</feature>
<gene>
    <name evidence="2" type="ORF">Drose_07955</name>
</gene>
<dbReference type="InterPro" id="IPR035940">
    <property type="entry name" value="CAP_sf"/>
</dbReference>
<feature type="compositionally biased region" description="Low complexity" evidence="1">
    <location>
        <begin position="67"/>
        <end position="84"/>
    </location>
</feature>